<dbReference type="OrthoDB" id="1903537at2759"/>
<gene>
    <name evidence="3" type="ORF">HPP92_020855</name>
</gene>
<dbReference type="EMBL" id="JADCNM010000011">
    <property type="protein sequence ID" value="KAG0462379.1"/>
    <property type="molecule type" value="Genomic_DNA"/>
</dbReference>
<evidence type="ECO:0000313" key="4">
    <source>
        <dbReference type="Proteomes" id="UP000639772"/>
    </source>
</evidence>
<dbReference type="InterPro" id="IPR016088">
    <property type="entry name" value="Chalcone_isomerase_3-sand"/>
</dbReference>
<organism evidence="3 4">
    <name type="scientific">Vanilla planifolia</name>
    <name type="common">Vanilla</name>
    <dbReference type="NCBI Taxonomy" id="51239"/>
    <lineage>
        <taxon>Eukaryota</taxon>
        <taxon>Viridiplantae</taxon>
        <taxon>Streptophyta</taxon>
        <taxon>Embryophyta</taxon>
        <taxon>Tracheophyta</taxon>
        <taxon>Spermatophyta</taxon>
        <taxon>Magnoliopsida</taxon>
        <taxon>Liliopsida</taxon>
        <taxon>Asparagales</taxon>
        <taxon>Orchidaceae</taxon>
        <taxon>Vanilloideae</taxon>
        <taxon>Vanilleae</taxon>
        <taxon>Vanilla</taxon>
    </lineage>
</organism>
<sequence>MPSDSSIFFTHSPQGSLTIGFSEDGTVPETAVGVIENEKLSNEVPHDCYNNNLILHIHKDKNTIINANCFAPGSPTAQPPLDIESISWSLGRPLDDANGTSLPASSA</sequence>
<comment type="caution">
    <text evidence="3">The sequence shown here is derived from an EMBL/GenBank/DDBJ whole genome shotgun (WGS) entry which is preliminary data.</text>
</comment>
<dbReference type="Gene3D" id="3.50.70.10">
    <property type="match status" value="1"/>
</dbReference>
<dbReference type="InterPro" id="IPR036298">
    <property type="entry name" value="Chalcone_isomerase_sf"/>
</dbReference>
<evidence type="ECO:0000313" key="3">
    <source>
        <dbReference type="EMBL" id="KAG0462379.1"/>
    </source>
</evidence>
<dbReference type="SUPFAM" id="SSF54626">
    <property type="entry name" value="Chalcone isomerase"/>
    <property type="match status" value="1"/>
</dbReference>
<reference evidence="3 4" key="1">
    <citation type="journal article" date="2020" name="Nat. Food">
        <title>A phased Vanilla planifolia genome enables genetic improvement of flavour and production.</title>
        <authorList>
            <person name="Hasing T."/>
            <person name="Tang H."/>
            <person name="Brym M."/>
            <person name="Khazi F."/>
            <person name="Huang T."/>
            <person name="Chambers A.H."/>
        </authorList>
    </citation>
    <scope>NUCLEOTIDE SEQUENCE [LARGE SCALE GENOMIC DNA]</scope>
    <source>
        <tissue evidence="3">Leaf</tissue>
    </source>
</reference>
<comment type="similarity">
    <text evidence="1">Belongs to the chalcone isomerase family.</text>
</comment>
<proteinExistence type="inferred from homology"/>
<accession>A0A835PYU1</accession>
<dbReference type="AlphaFoldDB" id="A0A835PYU1"/>
<evidence type="ECO:0000259" key="2">
    <source>
        <dbReference type="Pfam" id="PF02431"/>
    </source>
</evidence>
<dbReference type="InterPro" id="IPR016087">
    <property type="entry name" value="Chalcone_isomerase"/>
</dbReference>
<dbReference type="Proteomes" id="UP000639772">
    <property type="component" value="Chromosome 11"/>
</dbReference>
<evidence type="ECO:0000256" key="1">
    <source>
        <dbReference type="RuleBase" id="RU361158"/>
    </source>
</evidence>
<name>A0A835PYU1_VANPL</name>
<feature type="domain" description="Chalcone isomerase" evidence="2">
    <location>
        <begin position="2"/>
        <end position="44"/>
    </location>
</feature>
<dbReference type="GO" id="GO:0016872">
    <property type="term" value="F:intramolecular lyase activity"/>
    <property type="evidence" value="ECO:0007669"/>
    <property type="project" value="InterPro"/>
</dbReference>
<dbReference type="Pfam" id="PF02431">
    <property type="entry name" value="Chalcone"/>
    <property type="match status" value="1"/>
</dbReference>
<protein>
    <recommendedName>
        <fullName evidence="1">Chalcone-flavonone isomerase family protein</fullName>
    </recommendedName>
</protein>